<dbReference type="Proteomes" id="UP001595462">
    <property type="component" value="Unassembled WGS sequence"/>
</dbReference>
<name>A0ABV7ERE3_9GAMM</name>
<keyword evidence="6" id="KW-0574">Periplasm</keyword>
<keyword evidence="9" id="KW-0326">Glycosidase</keyword>
<comment type="caution">
    <text evidence="13">The sequence shown here is derived from an EMBL/GenBank/DDBJ whole genome shotgun (WGS) entry which is preliminary data.</text>
</comment>
<comment type="similarity">
    <text evidence="4">In the C-terminal section; belongs to the glycosyl hydrolase 73 family.</text>
</comment>
<keyword evidence="13" id="KW-0966">Cell projection</keyword>
<sequence length="399" mass="42411">MAVDASANFALDVQSIAKLKHSARQSPREGLDQAARQFEALFLQKMLSSMRDAMPKSDLMHSHQSDTYDSLMDQQWAQTLAKRGIGLADMMTRQMQRHGTVEGDSEASVAGIEHATPRALSASDPLPAAVSAETADAGDKPIIDTATAHPPLLNVKGYQAATLVALDGTHDARDAASRALLPAHVNDFLDRMGPAARNAARETGVPQRLILAQAALETGWGRHEVTRADGQPSYNVFNIKATGWQGDTAEVMTHEYANGRARAQRASFRAYDSYDDAFADYARLLSRSPRYAGVAKAPDAASAARELQASGYATDPAYADKLVAIMAQLPGAAVGAPALVDMNNAGPLFADVAADDTRLAATDMGIDRHIAERAAALHIDTARGLSAPPTQGDAVARLF</sequence>
<evidence type="ECO:0000256" key="10">
    <source>
        <dbReference type="ARBA" id="ARBA00023316"/>
    </source>
</evidence>
<dbReference type="InterPro" id="IPR019301">
    <property type="entry name" value="Flagellar_prot_FlgJ_N"/>
</dbReference>
<keyword evidence="14" id="KW-1185">Reference proteome</keyword>
<dbReference type="Gene3D" id="1.10.530.10">
    <property type="match status" value="1"/>
</dbReference>
<comment type="similarity">
    <text evidence="3">In the N-terminal section; belongs to the FlgJ family.</text>
</comment>
<dbReference type="Pfam" id="PF01832">
    <property type="entry name" value="Glucosaminidase"/>
    <property type="match status" value="1"/>
</dbReference>
<evidence type="ECO:0000256" key="6">
    <source>
        <dbReference type="ARBA" id="ARBA00022764"/>
    </source>
</evidence>
<comment type="function">
    <text evidence="1">Flagellum-specific muramidase which hydrolyzes the peptidoglycan layer to assemble the rod structure in the periplasmic space.</text>
</comment>
<evidence type="ECO:0000259" key="12">
    <source>
        <dbReference type="SMART" id="SM00047"/>
    </source>
</evidence>
<gene>
    <name evidence="13" type="primary">flgJ</name>
    <name evidence="13" type="ORF">ACFOSU_09800</name>
</gene>
<evidence type="ECO:0000256" key="4">
    <source>
        <dbReference type="ARBA" id="ARBA00007974"/>
    </source>
</evidence>
<dbReference type="SMART" id="SM00047">
    <property type="entry name" value="LYZ2"/>
    <property type="match status" value="1"/>
</dbReference>
<dbReference type="PANTHER" id="PTHR33308:SF9">
    <property type="entry name" value="PEPTIDOGLYCAN HYDROLASE FLGJ"/>
    <property type="match status" value="1"/>
</dbReference>
<proteinExistence type="inferred from homology"/>
<keyword evidence="13" id="KW-0282">Flagellum</keyword>
<dbReference type="NCBIfam" id="TIGR02541">
    <property type="entry name" value="flagell_FlgJ"/>
    <property type="match status" value="1"/>
</dbReference>
<dbReference type="PANTHER" id="PTHR33308">
    <property type="entry name" value="PEPTIDOGLYCAN HYDROLASE FLGJ"/>
    <property type="match status" value="1"/>
</dbReference>
<keyword evidence="7" id="KW-1005">Bacterial flagellum biogenesis</keyword>
<comment type="subcellular location">
    <subcellularLocation>
        <location evidence="2">Periplasm</location>
    </subcellularLocation>
</comment>
<keyword evidence="13" id="KW-0969">Cilium</keyword>
<reference evidence="14" key="1">
    <citation type="journal article" date="2019" name="Int. J. Syst. Evol. Microbiol.">
        <title>The Global Catalogue of Microorganisms (GCM) 10K type strain sequencing project: providing services to taxonomists for standard genome sequencing and annotation.</title>
        <authorList>
            <consortium name="The Broad Institute Genomics Platform"/>
            <consortium name="The Broad Institute Genome Sequencing Center for Infectious Disease"/>
            <person name="Wu L."/>
            <person name="Ma J."/>
        </authorList>
    </citation>
    <scope>NUCLEOTIDE SEQUENCE [LARGE SCALE GENOMIC DNA]</scope>
    <source>
        <strain evidence="14">KCTC 52640</strain>
    </source>
</reference>
<dbReference type="InterPro" id="IPR051056">
    <property type="entry name" value="Glycosyl_Hydrolase_73"/>
</dbReference>
<dbReference type="GO" id="GO:0016787">
    <property type="term" value="F:hydrolase activity"/>
    <property type="evidence" value="ECO:0007669"/>
    <property type="project" value="UniProtKB-KW"/>
</dbReference>
<protein>
    <recommendedName>
        <fullName evidence="5">Peptidoglycan hydrolase FlgJ</fullName>
    </recommendedName>
    <alternativeName>
        <fullName evidence="11">Muramidase FlgJ</fullName>
    </alternativeName>
</protein>
<evidence type="ECO:0000256" key="9">
    <source>
        <dbReference type="ARBA" id="ARBA00023295"/>
    </source>
</evidence>
<evidence type="ECO:0000256" key="7">
    <source>
        <dbReference type="ARBA" id="ARBA00022795"/>
    </source>
</evidence>
<dbReference type="Pfam" id="PF10135">
    <property type="entry name" value="Rod-binding"/>
    <property type="match status" value="1"/>
</dbReference>
<evidence type="ECO:0000256" key="8">
    <source>
        <dbReference type="ARBA" id="ARBA00022801"/>
    </source>
</evidence>
<feature type="domain" description="Mannosyl-glycoprotein endo-beta-N-acetylglucosamidase-like" evidence="12">
    <location>
        <begin position="178"/>
        <end position="335"/>
    </location>
</feature>
<dbReference type="EMBL" id="JBHRSS010000003">
    <property type="protein sequence ID" value="MFC3104187.1"/>
    <property type="molecule type" value="Genomic_DNA"/>
</dbReference>
<evidence type="ECO:0000313" key="14">
    <source>
        <dbReference type="Proteomes" id="UP001595462"/>
    </source>
</evidence>
<dbReference type="InterPro" id="IPR013377">
    <property type="entry name" value="FlgJ"/>
</dbReference>
<dbReference type="PRINTS" id="PR01002">
    <property type="entry name" value="FLGFLGJ"/>
</dbReference>
<keyword evidence="10" id="KW-0961">Cell wall biogenesis/degradation</keyword>
<evidence type="ECO:0000256" key="3">
    <source>
        <dbReference type="ARBA" id="ARBA00006880"/>
    </source>
</evidence>
<dbReference type="Gene3D" id="2.10.70.40">
    <property type="entry name" value="peptidoglycan hydrolase"/>
    <property type="match status" value="1"/>
</dbReference>
<evidence type="ECO:0000313" key="13">
    <source>
        <dbReference type="EMBL" id="MFC3104187.1"/>
    </source>
</evidence>
<dbReference type="InterPro" id="IPR002901">
    <property type="entry name" value="MGlyc_endo_b_GlcNAc-like_dom"/>
</dbReference>
<evidence type="ECO:0000256" key="2">
    <source>
        <dbReference type="ARBA" id="ARBA00004418"/>
    </source>
</evidence>
<accession>A0ABV7ERE3</accession>
<evidence type="ECO:0000256" key="5">
    <source>
        <dbReference type="ARBA" id="ARBA00013433"/>
    </source>
</evidence>
<evidence type="ECO:0000256" key="11">
    <source>
        <dbReference type="ARBA" id="ARBA00030835"/>
    </source>
</evidence>
<keyword evidence="8 13" id="KW-0378">Hydrolase</keyword>
<dbReference type="RefSeq" id="WP_380688927.1">
    <property type="nucleotide sequence ID" value="NZ_JBHRSS010000003.1"/>
</dbReference>
<evidence type="ECO:0000256" key="1">
    <source>
        <dbReference type="ARBA" id="ARBA00002954"/>
    </source>
</evidence>
<organism evidence="13 14">
    <name type="scientific">Salinisphaera aquimarina</name>
    <dbReference type="NCBI Taxonomy" id="2094031"/>
    <lineage>
        <taxon>Bacteria</taxon>
        <taxon>Pseudomonadati</taxon>
        <taxon>Pseudomonadota</taxon>
        <taxon>Gammaproteobacteria</taxon>
        <taxon>Salinisphaerales</taxon>
        <taxon>Salinisphaeraceae</taxon>
        <taxon>Salinisphaera</taxon>
    </lineage>
</organism>